<evidence type="ECO:0000256" key="2">
    <source>
        <dbReference type="SAM" id="SignalP"/>
    </source>
</evidence>
<organism evidence="3">
    <name type="scientific">Mustela putorius furo</name>
    <name type="common">European domestic ferret</name>
    <name type="synonym">Mustela furo</name>
    <dbReference type="NCBI Taxonomy" id="9669"/>
    <lineage>
        <taxon>Eukaryota</taxon>
        <taxon>Metazoa</taxon>
        <taxon>Chordata</taxon>
        <taxon>Craniata</taxon>
        <taxon>Vertebrata</taxon>
        <taxon>Euteleostomi</taxon>
        <taxon>Mammalia</taxon>
        <taxon>Eutheria</taxon>
        <taxon>Laurasiatheria</taxon>
        <taxon>Carnivora</taxon>
        <taxon>Caniformia</taxon>
        <taxon>Musteloidea</taxon>
        <taxon>Mustelidae</taxon>
        <taxon>Mustelinae</taxon>
        <taxon>Mustela</taxon>
    </lineage>
</organism>
<feature type="chain" id="PRO_5004043648" evidence="2">
    <location>
        <begin position="18"/>
        <end position="205"/>
    </location>
</feature>
<evidence type="ECO:0000313" key="3">
    <source>
        <dbReference type="Ensembl" id="ENSMPUP00000000330.1"/>
    </source>
</evidence>
<evidence type="ECO:0000256" key="1">
    <source>
        <dbReference type="SAM" id="MobiDB-lite"/>
    </source>
</evidence>
<dbReference type="EMBL" id="AEYP01060375">
    <property type="status" value="NOT_ANNOTATED_CDS"/>
    <property type="molecule type" value="Genomic_DNA"/>
</dbReference>
<keyword evidence="2" id="KW-0732">Signal</keyword>
<protein>
    <submittedName>
        <fullName evidence="3">Uncharacterized protein</fullName>
    </submittedName>
</protein>
<sequence>NASACLLFLFSRLFSSARFCPGSSSALARRLDPLLQLPASCRGRGDSHCSRRVCLEAPILGREWSGRLGSQSPGWATARAGGGSPGPSRSLPPRAPPAPPRAAAVSQAAARGHPGGSLPLPAPGSANPVPAGFPCRSPFAPPRPRRTRSPDLALRLVKASDARIVHLWKPRPKMAFWYCHYQILGSKGTWQFTKPKMEGKLEDGI</sequence>
<name>M3XMN0_MUSPF</name>
<feature type="region of interest" description="Disordered" evidence="1">
    <location>
        <begin position="68"/>
        <end position="147"/>
    </location>
</feature>
<reference evidence="3" key="1">
    <citation type="submission" date="2024-06" db="UniProtKB">
        <authorList>
            <consortium name="Ensembl"/>
        </authorList>
    </citation>
    <scope>IDENTIFICATION</scope>
</reference>
<dbReference type="HOGENOM" id="CLU_1340285_0_0_1"/>
<feature type="compositionally biased region" description="Low complexity" evidence="1">
    <location>
        <begin position="101"/>
        <end position="126"/>
    </location>
</feature>
<dbReference type="InParanoid" id="M3XMN0"/>
<dbReference type="AlphaFoldDB" id="M3XMN0"/>
<accession>M3XMN0</accession>
<dbReference type="Ensembl" id="ENSMPUT00000000336.1">
    <property type="protein sequence ID" value="ENSMPUP00000000330.1"/>
    <property type="gene ID" value="ENSMPUG00000000334.1"/>
</dbReference>
<proteinExistence type="predicted"/>
<feature type="signal peptide" evidence="2">
    <location>
        <begin position="1"/>
        <end position="17"/>
    </location>
</feature>